<dbReference type="Proteomes" id="UP000001072">
    <property type="component" value="Unassembled WGS sequence"/>
</dbReference>
<feature type="compositionally biased region" description="Polar residues" evidence="1">
    <location>
        <begin position="288"/>
        <end position="307"/>
    </location>
</feature>
<feature type="compositionally biased region" description="Basic residues" evidence="1">
    <location>
        <begin position="329"/>
        <end position="340"/>
    </location>
</feature>
<dbReference type="KEGG" id="mlr:MELLADRAFT_59284"/>
<keyword evidence="2" id="KW-1133">Transmembrane helix</keyword>
<dbReference type="VEuPathDB" id="FungiDB:MELLADRAFT_59284"/>
<evidence type="ECO:0000313" key="4">
    <source>
        <dbReference type="Proteomes" id="UP000001072"/>
    </source>
</evidence>
<sequence length="472" mass="52995">MNRLLKLPYSFCLLAHLYMIVAGNFGFLESKVIDRRSLGSRLDLNKLLTDEEVEKHLEGLSCSNNPRNNLIDFGGSEYGQREAANSEWIFPASHGQPAFKPCTRSKEAKDHHVGYTQPAPISGLQDSQHGYPMVHAGNLGLGKLYAPNRSDLHLDEGLYKGPGLLLKKAVPTTKLRDQPEANEWAEKILKNCGHQASNPSVHKDKMLRPNFVQPTELPSNIGSSKSASAFKAYQTPAKPPEHAKITDISDVLNFMDQEVRLSASQIKHVESLGSQKRRKTEAGRFSESMFNGSAEQDTEPGSSTTQDVEMDSRLEQNDLKRGQSMSPLRRQKRGRPKRRKSLFEAQMPQGDQGVFDFQKESSYISSMKLIQQGRGTRMMHNSGTLASLENLQLANLRDSNSLEQNSNISPIEAQLRWAYGQQRADIKRLIHLIRGYSDWIGDGSHKNFEAKDIVIEMSKLGKTCSRVVQFFR</sequence>
<dbReference type="InParanoid" id="F4R5Q2"/>
<dbReference type="GeneID" id="18929318"/>
<evidence type="ECO:0000256" key="2">
    <source>
        <dbReference type="SAM" id="Phobius"/>
    </source>
</evidence>
<accession>F4R5Q2</accession>
<protein>
    <submittedName>
        <fullName evidence="3">Uncharacterized protein</fullName>
    </submittedName>
</protein>
<dbReference type="EMBL" id="GL883091">
    <property type="protein sequence ID" value="EGG12086.1"/>
    <property type="molecule type" value="Genomic_DNA"/>
</dbReference>
<reference evidence="4" key="1">
    <citation type="journal article" date="2011" name="Proc. Natl. Acad. Sci. U.S.A.">
        <title>Obligate biotrophy features unraveled by the genomic analysis of rust fungi.</title>
        <authorList>
            <person name="Duplessis S."/>
            <person name="Cuomo C.A."/>
            <person name="Lin Y.-C."/>
            <person name="Aerts A."/>
            <person name="Tisserant E."/>
            <person name="Veneault-Fourrey C."/>
            <person name="Joly D.L."/>
            <person name="Hacquard S."/>
            <person name="Amselem J."/>
            <person name="Cantarel B.L."/>
            <person name="Chiu R."/>
            <person name="Coutinho P.M."/>
            <person name="Feau N."/>
            <person name="Field M."/>
            <person name="Frey P."/>
            <person name="Gelhaye E."/>
            <person name="Goldberg J."/>
            <person name="Grabherr M.G."/>
            <person name="Kodira C.D."/>
            <person name="Kohler A."/>
            <person name="Kuees U."/>
            <person name="Lindquist E.A."/>
            <person name="Lucas S.M."/>
            <person name="Mago R."/>
            <person name="Mauceli E."/>
            <person name="Morin E."/>
            <person name="Murat C."/>
            <person name="Pangilinan J.L."/>
            <person name="Park R."/>
            <person name="Pearson M."/>
            <person name="Quesneville H."/>
            <person name="Rouhier N."/>
            <person name="Sakthikumar S."/>
            <person name="Salamov A.A."/>
            <person name="Schmutz J."/>
            <person name="Selles B."/>
            <person name="Shapiro H."/>
            <person name="Tanguay P."/>
            <person name="Tuskan G.A."/>
            <person name="Henrissat B."/>
            <person name="Van de Peer Y."/>
            <person name="Rouze P."/>
            <person name="Ellis J.G."/>
            <person name="Dodds P.N."/>
            <person name="Schein J.E."/>
            <person name="Zhong S."/>
            <person name="Hamelin R.C."/>
            <person name="Grigoriev I.V."/>
            <person name="Szabo L.J."/>
            <person name="Martin F."/>
        </authorList>
    </citation>
    <scope>NUCLEOTIDE SEQUENCE [LARGE SCALE GENOMIC DNA]</scope>
    <source>
        <strain evidence="4">98AG31 / pathotype 3-4-7</strain>
    </source>
</reference>
<gene>
    <name evidence="3" type="ORF">MELLADRAFT_59284</name>
</gene>
<proteinExistence type="predicted"/>
<feature type="compositionally biased region" description="Basic and acidic residues" evidence="1">
    <location>
        <begin position="310"/>
        <end position="321"/>
    </location>
</feature>
<keyword evidence="4" id="KW-1185">Reference proteome</keyword>
<keyword evidence="2" id="KW-0812">Transmembrane</keyword>
<feature type="region of interest" description="Disordered" evidence="1">
    <location>
        <begin position="270"/>
        <end position="347"/>
    </location>
</feature>
<dbReference type="RefSeq" id="XP_007404461.1">
    <property type="nucleotide sequence ID" value="XM_007404399.1"/>
</dbReference>
<feature type="transmembrane region" description="Helical" evidence="2">
    <location>
        <begin position="7"/>
        <end position="28"/>
    </location>
</feature>
<dbReference type="HOGENOM" id="CLU_578808_0_0_1"/>
<dbReference type="OrthoDB" id="10493107at2759"/>
<name>F4R5Q2_MELLP</name>
<organism evidence="4">
    <name type="scientific">Melampsora larici-populina (strain 98AG31 / pathotype 3-4-7)</name>
    <name type="common">Poplar leaf rust fungus</name>
    <dbReference type="NCBI Taxonomy" id="747676"/>
    <lineage>
        <taxon>Eukaryota</taxon>
        <taxon>Fungi</taxon>
        <taxon>Dikarya</taxon>
        <taxon>Basidiomycota</taxon>
        <taxon>Pucciniomycotina</taxon>
        <taxon>Pucciniomycetes</taxon>
        <taxon>Pucciniales</taxon>
        <taxon>Melampsoraceae</taxon>
        <taxon>Melampsora</taxon>
    </lineage>
</organism>
<evidence type="ECO:0000313" key="3">
    <source>
        <dbReference type="EMBL" id="EGG12086.1"/>
    </source>
</evidence>
<dbReference type="AlphaFoldDB" id="F4R5Q2"/>
<keyword evidence="2" id="KW-0472">Membrane</keyword>
<evidence type="ECO:0000256" key="1">
    <source>
        <dbReference type="SAM" id="MobiDB-lite"/>
    </source>
</evidence>